<keyword evidence="3" id="KW-1185">Reference proteome</keyword>
<dbReference type="GO" id="GO:0071111">
    <property type="term" value="F:cyclic-guanylate-specific phosphodiesterase activity"/>
    <property type="evidence" value="ECO:0007669"/>
    <property type="project" value="InterPro"/>
</dbReference>
<sequence length="267" mass="29002">MSVFPPTSPAKSAMPLDEIWQALVNDQLVPFFQPIVNLADRKVLGAEALARWHHPALGVLSPVTFVPVMEERGMMRELTELILEKSLYACRDWLDSGYDLFVSINLSGLSLADQQLPAYIAQKARIAGLPPANLMVELSENTLRQHWDTAAPQLMALRAQGFGVAVDDFGVGFGLEQKIDNRCFSALKMDRAFVHGAASNSHLLSILSESVALGEKHGLTTVAIGVEDAADLAVLTEIRCTAVQGYICSPPLPAQGLIPWISAWENG</sequence>
<feature type="domain" description="EAL" evidence="1">
    <location>
        <begin position="12"/>
        <end position="265"/>
    </location>
</feature>
<dbReference type="EMBL" id="CYHA01000001">
    <property type="protein sequence ID" value="CUA81577.1"/>
    <property type="molecule type" value="Genomic_DNA"/>
</dbReference>
<dbReference type="Gene3D" id="3.20.20.450">
    <property type="entry name" value="EAL domain"/>
    <property type="match status" value="1"/>
</dbReference>
<evidence type="ECO:0000259" key="1">
    <source>
        <dbReference type="PROSITE" id="PS50883"/>
    </source>
</evidence>
<dbReference type="SUPFAM" id="SSF141868">
    <property type="entry name" value="EAL domain-like"/>
    <property type="match status" value="1"/>
</dbReference>
<name>A0A0K6GSJ2_9NEIS</name>
<organism evidence="2 3">
    <name type="scientific">Gulbenkiania indica</name>
    <dbReference type="NCBI Taxonomy" id="375574"/>
    <lineage>
        <taxon>Bacteria</taxon>
        <taxon>Pseudomonadati</taxon>
        <taxon>Pseudomonadota</taxon>
        <taxon>Betaproteobacteria</taxon>
        <taxon>Neisseriales</taxon>
        <taxon>Chromobacteriaceae</taxon>
        <taxon>Gulbenkiania</taxon>
    </lineage>
</organism>
<evidence type="ECO:0000313" key="3">
    <source>
        <dbReference type="Proteomes" id="UP000243535"/>
    </source>
</evidence>
<dbReference type="CDD" id="cd01948">
    <property type="entry name" value="EAL"/>
    <property type="match status" value="1"/>
</dbReference>
<dbReference type="PANTHER" id="PTHR33121:SF71">
    <property type="entry name" value="OXYGEN SENSOR PROTEIN DOSP"/>
    <property type="match status" value="1"/>
</dbReference>
<dbReference type="STRING" id="375574.GCA_001418035_00218"/>
<dbReference type="InterPro" id="IPR001633">
    <property type="entry name" value="EAL_dom"/>
</dbReference>
<proteinExistence type="predicted"/>
<evidence type="ECO:0000313" key="2">
    <source>
        <dbReference type="EMBL" id="CUA81577.1"/>
    </source>
</evidence>
<dbReference type="InterPro" id="IPR035919">
    <property type="entry name" value="EAL_sf"/>
</dbReference>
<dbReference type="Pfam" id="PF00563">
    <property type="entry name" value="EAL"/>
    <property type="match status" value="1"/>
</dbReference>
<dbReference type="PANTHER" id="PTHR33121">
    <property type="entry name" value="CYCLIC DI-GMP PHOSPHODIESTERASE PDEF"/>
    <property type="match status" value="1"/>
</dbReference>
<accession>A0A0K6GSJ2</accession>
<gene>
    <name evidence="2" type="ORF">Ga0061063_0419</name>
</gene>
<dbReference type="SMART" id="SM00052">
    <property type="entry name" value="EAL"/>
    <property type="match status" value="1"/>
</dbReference>
<protein>
    <submittedName>
        <fullName evidence="2">EAL domain, c-di-GMP-specific phosphodiesterase class I (Or its enzymatically inactive variant)</fullName>
    </submittedName>
</protein>
<dbReference type="PROSITE" id="PS50883">
    <property type="entry name" value="EAL"/>
    <property type="match status" value="1"/>
</dbReference>
<dbReference type="InterPro" id="IPR050706">
    <property type="entry name" value="Cyclic-di-GMP_PDE-like"/>
</dbReference>
<dbReference type="Proteomes" id="UP000243535">
    <property type="component" value="Unassembled WGS sequence"/>
</dbReference>
<reference evidence="3" key="1">
    <citation type="submission" date="2015-08" db="EMBL/GenBank/DDBJ databases">
        <authorList>
            <person name="Varghese N."/>
        </authorList>
    </citation>
    <scope>NUCLEOTIDE SEQUENCE [LARGE SCALE GENOMIC DNA]</scope>
    <source>
        <strain evidence="3">DSM 17901</strain>
    </source>
</reference>
<dbReference type="AlphaFoldDB" id="A0A0K6GSJ2"/>